<feature type="transmembrane region" description="Helical" evidence="7">
    <location>
        <begin position="140"/>
        <end position="163"/>
    </location>
</feature>
<evidence type="ECO:0000313" key="10">
    <source>
        <dbReference type="Proteomes" id="UP000261166"/>
    </source>
</evidence>
<accession>A0A3E3J5J8</accession>
<protein>
    <submittedName>
        <fullName evidence="9">Carbohydrate ABC transporter permease</fullName>
    </submittedName>
</protein>
<feature type="transmembrane region" description="Helical" evidence="7">
    <location>
        <begin position="260"/>
        <end position="281"/>
    </location>
</feature>
<dbReference type="GO" id="GO:0055085">
    <property type="term" value="P:transmembrane transport"/>
    <property type="evidence" value="ECO:0007669"/>
    <property type="project" value="InterPro"/>
</dbReference>
<dbReference type="Pfam" id="PF00528">
    <property type="entry name" value="BPD_transp_1"/>
    <property type="match status" value="1"/>
</dbReference>
<evidence type="ECO:0000256" key="1">
    <source>
        <dbReference type="ARBA" id="ARBA00004651"/>
    </source>
</evidence>
<keyword evidence="4 7" id="KW-0812">Transmembrane</keyword>
<dbReference type="AlphaFoldDB" id="A0A3E3J5J8"/>
<dbReference type="PROSITE" id="PS51257">
    <property type="entry name" value="PROKAR_LIPOPROTEIN"/>
    <property type="match status" value="1"/>
</dbReference>
<keyword evidence="2 7" id="KW-0813">Transport</keyword>
<dbReference type="PANTHER" id="PTHR43744:SF9">
    <property type="entry name" value="POLYGALACTURONAN_RHAMNOGALACTURONAN TRANSPORT SYSTEM PERMEASE PROTEIN YTCP"/>
    <property type="match status" value="1"/>
</dbReference>
<evidence type="ECO:0000313" key="9">
    <source>
        <dbReference type="EMBL" id="RGE74640.1"/>
    </source>
</evidence>
<feature type="domain" description="ABC transmembrane type-1" evidence="8">
    <location>
        <begin position="73"/>
        <end position="281"/>
    </location>
</feature>
<dbReference type="SUPFAM" id="SSF161098">
    <property type="entry name" value="MetI-like"/>
    <property type="match status" value="1"/>
</dbReference>
<organism evidence="9 10">
    <name type="scientific">Eisenbergiella massiliensis</name>
    <dbReference type="NCBI Taxonomy" id="1720294"/>
    <lineage>
        <taxon>Bacteria</taxon>
        <taxon>Bacillati</taxon>
        <taxon>Bacillota</taxon>
        <taxon>Clostridia</taxon>
        <taxon>Lachnospirales</taxon>
        <taxon>Lachnospiraceae</taxon>
        <taxon>Eisenbergiella</taxon>
    </lineage>
</organism>
<feature type="transmembrane region" description="Helical" evidence="7">
    <location>
        <begin position="12"/>
        <end position="33"/>
    </location>
</feature>
<keyword evidence="5 7" id="KW-1133">Transmembrane helix</keyword>
<evidence type="ECO:0000256" key="6">
    <source>
        <dbReference type="ARBA" id="ARBA00023136"/>
    </source>
</evidence>
<evidence type="ECO:0000256" key="7">
    <source>
        <dbReference type="RuleBase" id="RU363032"/>
    </source>
</evidence>
<keyword evidence="3" id="KW-1003">Cell membrane</keyword>
<evidence type="ECO:0000256" key="5">
    <source>
        <dbReference type="ARBA" id="ARBA00022989"/>
    </source>
</evidence>
<comment type="similarity">
    <text evidence="7">Belongs to the binding-protein-dependent transport system permease family.</text>
</comment>
<dbReference type="GO" id="GO:0005886">
    <property type="term" value="C:plasma membrane"/>
    <property type="evidence" value="ECO:0007669"/>
    <property type="project" value="UniProtKB-SubCell"/>
</dbReference>
<dbReference type="EMBL" id="QVLU01000001">
    <property type="protein sequence ID" value="RGE74640.1"/>
    <property type="molecule type" value="Genomic_DNA"/>
</dbReference>
<dbReference type="PANTHER" id="PTHR43744">
    <property type="entry name" value="ABC TRANSPORTER PERMEASE PROTEIN MG189-RELATED-RELATED"/>
    <property type="match status" value="1"/>
</dbReference>
<dbReference type="PROSITE" id="PS50928">
    <property type="entry name" value="ABC_TM1"/>
    <property type="match status" value="1"/>
</dbReference>
<feature type="transmembrane region" description="Helical" evidence="7">
    <location>
        <begin position="184"/>
        <end position="209"/>
    </location>
</feature>
<evidence type="ECO:0000256" key="2">
    <source>
        <dbReference type="ARBA" id="ARBA00022448"/>
    </source>
</evidence>
<comment type="caution">
    <text evidence="9">The sequence shown here is derived from an EMBL/GenBank/DDBJ whole genome shotgun (WGS) entry which is preliminary data.</text>
</comment>
<gene>
    <name evidence="9" type="ORF">DWY69_01385</name>
</gene>
<evidence type="ECO:0000256" key="4">
    <source>
        <dbReference type="ARBA" id="ARBA00022692"/>
    </source>
</evidence>
<dbReference type="Gene3D" id="1.10.3720.10">
    <property type="entry name" value="MetI-like"/>
    <property type="match status" value="1"/>
</dbReference>
<evidence type="ECO:0000256" key="3">
    <source>
        <dbReference type="ARBA" id="ARBA00022475"/>
    </source>
</evidence>
<feature type="transmembrane region" description="Helical" evidence="7">
    <location>
        <begin position="72"/>
        <end position="96"/>
    </location>
</feature>
<evidence type="ECO:0000259" key="8">
    <source>
        <dbReference type="PROSITE" id="PS50928"/>
    </source>
</evidence>
<comment type="subcellular location">
    <subcellularLocation>
        <location evidence="1 7">Cell membrane</location>
        <topology evidence="1 7">Multi-pass membrane protein</topology>
    </subcellularLocation>
</comment>
<keyword evidence="6 7" id="KW-0472">Membrane</keyword>
<sequence length="296" mass="33126">MNSKSDKLFSYVSATVMLLLSLSCIFPILLLFMSSITSENSLLKNGYSIFPKEFGFDAYKYLWFSRAKIVRAYAMTIAATAVGTLSSVTITTLLSYPLSRKNLPGRNFFAFFVFFTMLFNGGMIPSYMMWTQTFHIKDSFWALIMPSLLLSGFAVIMMRTYFSTNIPDNIVEAAMIDGASELKILLHIVIPMSKPIISTVGLMTALAYWNDWLNGLYYLTKRTDLYTIQNLLNRLISSADFLRNNQANSMIAANIQVPSVGVRMAIAVIAIIPILLIYPFFQKGFVKGIVIGGVKG</sequence>
<dbReference type="OrthoDB" id="157184at2"/>
<dbReference type="CDD" id="cd06261">
    <property type="entry name" value="TM_PBP2"/>
    <property type="match status" value="1"/>
</dbReference>
<name>A0A3E3J5J8_9FIRM</name>
<dbReference type="InterPro" id="IPR035906">
    <property type="entry name" value="MetI-like_sf"/>
</dbReference>
<dbReference type="Proteomes" id="UP000261166">
    <property type="component" value="Unassembled WGS sequence"/>
</dbReference>
<reference evidence="9 10" key="1">
    <citation type="submission" date="2018-08" db="EMBL/GenBank/DDBJ databases">
        <title>A genome reference for cultivated species of the human gut microbiota.</title>
        <authorList>
            <person name="Zou Y."/>
            <person name="Xue W."/>
            <person name="Luo G."/>
        </authorList>
    </citation>
    <scope>NUCLEOTIDE SEQUENCE [LARGE SCALE GENOMIC DNA]</scope>
    <source>
        <strain evidence="9 10">AF26-4BH</strain>
    </source>
</reference>
<dbReference type="InterPro" id="IPR000515">
    <property type="entry name" value="MetI-like"/>
</dbReference>
<dbReference type="RefSeq" id="WP_102289451.1">
    <property type="nucleotide sequence ID" value="NZ_JBKVAZ010000015.1"/>
</dbReference>
<feature type="transmembrane region" description="Helical" evidence="7">
    <location>
        <begin position="108"/>
        <end position="128"/>
    </location>
</feature>
<proteinExistence type="inferred from homology"/>